<keyword evidence="3 6" id="KW-0507">mRNA processing</keyword>
<feature type="coiled-coil region" evidence="7">
    <location>
        <begin position="415"/>
        <end position="442"/>
    </location>
</feature>
<dbReference type="SUPFAM" id="SSF56281">
    <property type="entry name" value="Metallo-hydrolase/oxidoreductase"/>
    <property type="match status" value="1"/>
</dbReference>
<dbReference type="InterPro" id="IPR011108">
    <property type="entry name" value="RMMBL"/>
</dbReference>
<name>A0A2P6VIQ6_9CHLO</name>
<dbReference type="Pfam" id="PF10996">
    <property type="entry name" value="Beta-Casp"/>
    <property type="match status" value="1"/>
</dbReference>
<accession>A0A2P6VIQ6</accession>
<feature type="region of interest" description="Disordered" evidence="8">
    <location>
        <begin position="469"/>
        <end position="490"/>
    </location>
</feature>
<dbReference type="InterPro" id="IPR001279">
    <property type="entry name" value="Metallo-B-lactamas"/>
</dbReference>
<keyword evidence="7" id="KW-0175">Coiled coil</keyword>
<evidence type="ECO:0000313" key="12">
    <source>
        <dbReference type="Proteomes" id="UP000239649"/>
    </source>
</evidence>
<keyword evidence="4 6" id="KW-0694">RNA-binding</keyword>
<dbReference type="FunFam" id="3.60.15.10:FF:000008">
    <property type="entry name" value="Cleavage and polyadenylation specificity factor subunit 2"/>
    <property type="match status" value="1"/>
</dbReference>
<dbReference type="Pfam" id="PF13299">
    <property type="entry name" value="CPSF100_C"/>
    <property type="match status" value="1"/>
</dbReference>
<dbReference type="GO" id="GO:0003723">
    <property type="term" value="F:RNA binding"/>
    <property type="evidence" value="ECO:0007669"/>
    <property type="project" value="UniProtKB-KW"/>
</dbReference>
<dbReference type="PANTHER" id="PTHR45922:SF1">
    <property type="entry name" value="CLEAVAGE AND POLYADENYLATION SPECIFICITY FACTOR SUBUNIT 2"/>
    <property type="match status" value="1"/>
</dbReference>
<dbReference type="EMBL" id="LHPF02000005">
    <property type="protein sequence ID" value="PSC73960.1"/>
    <property type="molecule type" value="Genomic_DNA"/>
</dbReference>
<gene>
    <name evidence="11" type="ORF">C2E20_2784</name>
</gene>
<evidence type="ECO:0000256" key="7">
    <source>
        <dbReference type="SAM" id="Coils"/>
    </source>
</evidence>
<dbReference type="SMART" id="SM00849">
    <property type="entry name" value="Lactamase_B"/>
    <property type="match status" value="1"/>
</dbReference>
<feature type="domain" description="Beta-Casp" evidence="10">
    <location>
        <begin position="250"/>
        <end position="373"/>
    </location>
</feature>
<feature type="domain" description="Metallo-beta-lactamase" evidence="9">
    <location>
        <begin position="24"/>
        <end position="230"/>
    </location>
</feature>
<protein>
    <recommendedName>
        <fullName evidence="6">Cleavage and polyadenylation specificity factor subunit 2</fullName>
    </recommendedName>
    <alternativeName>
        <fullName evidence="6">Cleavage and polyadenylation specificity factor 100 kDa subunit</fullName>
    </alternativeName>
</protein>
<dbReference type="InterPro" id="IPR022712">
    <property type="entry name" value="Beta_Casp"/>
</dbReference>
<evidence type="ECO:0000259" key="10">
    <source>
        <dbReference type="SMART" id="SM01027"/>
    </source>
</evidence>
<evidence type="ECO:0000256" key="6">
    <source>
        <dbReference type="RuleBase" id="RU365006"/>
    </source>
</evidence>
<evidence type="ECO:0000256" key="8">
    <source>
        <dbReference type="SAM" id="MobiDB-lite"/>
    </source>
</evidence>
<evidence type="ECO:0000256" key="3">
    <source>
        <dbReference type="ARBA" id="ARBA00022664"/>
    </source>
</evidence>
<dbReference type="GO" id="GO:0005847">
    <property type="term" value="C:mRNA cleavage and polyadenylation specificity factor complex"/>
    <property type="evidence" value="ECO:0007669"/>
    <property type="project" value="InterPro"/>
</dbReference>
<dbReference type="Pfam" id="PF07521">
    <property type="entry name" value="RMMBL"/>
    <property type="match status" value="1"/>
</dbReference>
<dbReference type="InterPro" id="IPR025069">
    <property type="entry name" value="Cpsf2_C"/>
</dbReference>
<dbReference type="SMART" id="SM01027">
    <property type="entry name" value="Beta-Casp"/>
    <property type="match status" value="1"/>
</dbReference>
<evidence type="ECO:0000259" key="9">
    <source>
        <dbReference type="SMART" id="SM00849"/>
    </source>
</evidence>
<dbReference type="CDD" id="cd16293">
    <property type="entry name" value="CPSF2-like_MBL-fold"/>
    <property type="match status" value="1"/>
</dbReference>
<evidence type="ECO:0000256" key="5">
    <source>
        <dbReference type="ARBA" id="ARBA00023242"/>
    </source>
</evidence>
<dbReference type="Proteomes" id="UP000239649">
    <property type="component" value="Unassembled WGS sequence"/>
</dbReference>
<evidence type="ECO:0000256" key="1">
    <source>
        <dbReference type="ARBA" id="ARBA00004123"/>
    </source>
</evidence>
<dbReference type="Pfam" id="PF16661">
    <property type="entry name" value="Lactamase_B_6"/>
    <property type="match status" value="1"/>
</dbReference>
<dbReference type="InterPro" id="IPR035639">
    <property type="entry name" value="CPSF2_MBL"/>
</dbReference>
<keyword evidence="12" id="KW-1185">Reference proteome</keyword>
<evidence type="ECO:0000256" key="4">
    <source>
        <dbReference type="ARBA" id="ARBA00022884"/>
    </source>
</evidence>
<proteinExistence type="inferred from homology"/>
<dbReference type="InterPro" id="IPR036866">
    <property type="entry name" value="RibonucZ/Hydroxyglut_hydro"/>
</dbReference>
<comment type="similarity">
    <text evidence="2 6">Belongs to the metallo-beta-lactamase superfamily. RNA-metabolizing metallo-beta-lactamase-like family. CPSF2/YSH1 subfamily.</text>
</comment>
<keyword evidence="5 6" id="KW-0539">Nucleus</keyword>
<dbReference type="GO" id="GO:0006398">
    <property type="term" value="P:mRNA 3'-end processing by stem-loop binding and cleavage"/>
    <property type="evidence" value="ECO:0007669"/>
    <property type="project" value="InterPro"/>
</dbReference>
<evidence type="ECO:0000313" key="11">
    <source>
        <dbReference type="EMBL" id="PSC73960.1"/>
    </source>
</evidence>
<dbReference type="InterPro" id="IPR027075">
    <property type="entry name" value="CPSF2"/>
</dbReference>
<organism evidence="11 12">
    <name type="scientific">Micractinium conductrix</name>
    <dbReference type="NCBI Taxonomy" id="554055"/>
    <lineage>
        <taxon>Eukaryota</taxon>
        <taxon>Viridiplantae</taxon>
        <taxon>Chlorophyta</taxon>
        <taxon>core chlorophytes</taxon>
        <taxon>Trebouxiophyceae</taxon>
        <taxon>Chlorellales</taxon>
        <taxon>Chlorellaceae</taxon>
        <taxon>Chlorella clade</taxon>
        <taxon>Micractinium</taxon>
    </lineage>
</organism>
<comment type="subcellular location">
    <subcellularLocation>
        <location evidence="1 6">Nucleus</location>
    </subcellularLocation>
</comment>
<comment type="caution">
    <text evidence="11">The sequence shown here is derived from an EMBL/GenBank/DDBJ whole genome shotgun (WGS) entry which is preliminary data.</text>
</comment>
<dbReference type="PANTHER" id="PTHR45922">
    <property type="entry name" value="CLEAVAGE AND POLYADENYLATION SPECIFICITY FACTOR SUBUNIT 2"/>
    <property type="match status" value="1"/>
</dbReference>
<reference evidence="11 12" key="1">
    <citation type="journal article" date="2018" name="Plant J.">
        <title>Genome sequences of Chlorella sorokiniana UTEX 1602 and Micractinium conductrix SAG 241.80: implications to maltose excretion by a green alga.</title>
        <authorList>
            <person name="Arriola M.B."/>
            <person name="Velmurugan N."/>
            <person name="Zhang Y."/>
            <person name="Plunkett M.H."/>
            <person name="Hondzo H."/>
            <person name="Barney B.M."/>
        </authorList>
    </citation>
    <scope>NUCLEOTIDE SEQUENCE [LARGE SCALE GENOMIC DNA]</scope>
    <source>
        <strain evidence="11 12">SAG 241.80</strain>
    </source>
</reference>
<dbReference type="AlphaFoldDB" id="A0A2P6VIQ6"/>
<dbReference type="Gene3D" id="3.60.15.10">
    <property type="entry name" value="Ribonuclease Z/Hydroxyacylglutathione hydrolase-like"/>
    <property type="match status" value="1"/>
</dbReference>
<evidence type="ECO:0000256" key="2">
    <source>
        <dbReference type="ARBA" id="ARBA00010624"/>
    </source>
</evidence>
<sequence>MAAGSSGAPPGVRFTPLLGVGGGQPLSYLLELAGFAFLLDCGWSDAYDVAQLAPVLAVLPRVDAVLLSHSDPQHLGALPYLVGRAGLAAPVYATSPVHKMGQMAMYDQYLSRQAQSEFDTFNLDDVDAAFARVTPLRYQQNLALSGKGVGITLTPFAAGHLLGGAVWRIRWGGEDFVYAVDYNHRKERHLNGTALESAFQRPALLISDALNALQSAPEKSTKEKDLLEAVMTTLRGDGSVLLPIDTAGRLLELVLLLEKHWSEHRLTYPLVLLSAMAYSTLEFAKSQLEWMNEALTRQLGHARDNPFSTRFLKLCSSREELSHLPHGPKLVLATLPSLEAGFSRNLFADWAEDPRNAVVFVTAAEEGTLGARVQALASGTQQPGQPPPTVTMLRAHRVPLEGQELEEHLAAQAAAAEATAAAQAAETAAAAAQQAVAAAEAAAAADGGLLSPRASRAVPRVNSVAIGHLRSGRGSGGAPGEVVAADGQPVEEQREAAATAACLVEGFEVPKGAAAPLFPFEDEWEHAAWDEYGASLDYSDFEMEAKGFKAMETELAAEAEAEDAGGAPPDVPTKVVSAPINVTVRARVLRFDFEGRSDGRSMRTMLAHVAPRQLILMHGAPEATAALAAHLQRELAGLLATVHTPAEGQAVELPAEPAYTLALCNELMAGVRLHQIGDYRLAWVEGVSQLPQLLPGAGSEAGYGGVFIGDVRLSQLKQALAAAGIASEFHAGSLYCAGHVVVRRRQPAGGGGDGEEGGGLLVEGALSEEYYRIREVVYAQYHIC</sequence>
<dbReference type="STRING" id="554055.A0A2P6VIQ6"/>
<dbReference type="OrthoDB" id="64353at2759"/>